<dbReference type="AlphaFoldDB" id="A0AA87ZNC5"/>
<reference evidence="1" key="1">
    <citation type="submission" date="2023-07" db="EMBL/GenBank/DDBJ databases">
        <title>draft genome sequence of fig (Ficus carica).</title>
        <authorList>
            <person name="Takahashi T."/>
            <person name="Nishimura K."/>
        </authorList>
    </citation>
    <scope>NUCLEOTIDE SEQUENCE</scope>
</reference>
<dbReference type="Proteomes" id="UP001187192">
    <property type="component" value="Unassembled WGS sequence"/>
</dbReference>
<evidence type="ECO:0000313" key="1">
    <source>
        <dbReference type="EMBL" id="GMN37147.1"/>
    </source>
</evidence>
<organism evidence="1 2">
    <name type="scientific">Ficus carica</name>
    <name type="common">Common fig</name>
    <dbReference type="NCBI Taxonomy" id="3494"/>
    <lineage>
        <taxon>Eukaryota</taxon>
        <taxon>Viridiplantae</taxon>
        <taxon>Streptophyta</taxon>
        <taxon>Embryophyta</taxon>
        <taxon>Tracheophyta</taxon>
        <taxon>Spermatophyta</taxon>
        <taxon>Magnoliopsida</taxon>
        <taxon>eudicotyledons</taxon>
        <taxon>Gunneridae</taxon>
        <taxon>Pentapetalae</taxon>
        <taxon>rosids</taxon>
        <taxon>fabids</taxon>
        <taxon>Rosales</taxon>
        <taxon>Moraceae</taxon>
        <taxon>Ficeae</taxon>
        <taxon>Ficus</taxon>
    </lineage>
</organism>
<sequence length="72" mass="8367">MVVGDVDLSKAAADWGWRVLRHGLQWFYNWPVGSKETQRRIALRNLVVMWSTYGSFCPSLRRWRGVTSEANP</sequence>
<name>A0AA87ZNC5_FICCA</name>
<dbReference type="EMBL" id="BTGU01000006">
    <property type="protein sequence ID" value="GMN37147.1"/>
    <property type="molecule type" value="Genomic_DNA"/>
</dbReference>
<evidence type="ECO:0000313" key="2">
    <source>
        <dbReference type="Proteomes" id="UP001187192"/>
    </source>
</evidence>
<gene>
    <name evidence="1" type="ORF">TIFTF001_006569</name>
</gene>
<proteinExistence type="predicted"/>
<protein>
    <submittedName>
        <fullName evidence="1">Uncharacterized protein</fullName>
    </submittedName>
</protein>
<keyword evidence="2" id="KW-1185">Reference proteome</keyword>
<comment type="caution">
    <text evidence="1">The sequence shown here is derived from an EMBL/GenBank/DDBJ whole genome shotgun (WGS) entry which is preliminary data.</text>
</comment>
<accession>A0AA87ZNC5</accession>